<feature type="signal peptide" evidence="9">
    <location>
        <begin position="1"/>
        <end position="16"/>
    </location>
</feature>
<feature type="compositionally biased region" description="Polar residues" evidence="7">
    <location>
        <begin position="540"/>
        <end position="550"/>
    </location>
</feature>
<feature type="compositionally biased region" description="Low complexity" evidence="7">
    <location>
        <begin position="482"/>
        <end position="498"/>
    </location>
</feature>
<comment type="subcellular location">
    <subcellularLocation>
        <location evidence="1">Cell membrane</location>
        <topology evidence="1">Multi-pass membrane protein</topology>
    </subcellularLocation>
</comment>
<feature type="transmembrane region" description="Helical" evidence="8">
    <location>
        <begin position="347"/>
        <end position="364"/>
    </location>
</feature>
<reference evidence="10 11" key="1">
    <citation type="journal article" date="2021" name="Sci. Rep.">
        <title>The genome of the diatom Chaetoceros tenuissimus carries an ancient integrated fragment of an extant virus.</title>
        <authorList>
            <person name="Hongo Y."/>
            <person name="Kimura K."/>
            <person name="Takaki Y."/>
            <person name="Yoshida Y."/>
            <person name="Baba S."/>
            <person name="Kobayashi G."/>
            <person name="Nagasaki K."/>
            <person name="Hano T."/>
            <person name="Tomaru Y."/>
        </authorList>
    </citation>
    <scope>NUCLEOTIDE SEQUENCE [LARGE SCALE GENOMIC DNA]</scope>
    <source>
        <strain evidence="10 11">NIES-3715</strain>
    </source>
</reference>
<evidence type="ECO:0000256" key="7">
    <source>
        <dbReference type="SAM" id="MobiDB-lite"/>
    </source>
</evidence>
<keyword evidence="9" id="KW-0732">Signal</keyword>
<keyword evidence="5" id="KW-0325">Glycoprotein</keyword>
<proteinExistence type="predicted"/>
<dbReference type="GO" id="GO:0005886">
    <property type="term" value="C:plasma membrane"/>
    <property type="evidence" value="ECO:0007669"/>
    <property type="project" value="UniProtKB-SubCell"/>
</dbReference>
<keyword evidence="6" id="KW-0807">Transducer</keyword>
<keyword evidence="8" id="KW-1133">Transmembrane helix</keyword>
<evidence type="ECO:0000256" key="4">
    <source>
        <dbReference type="ARBA" id="ARBA00023170"/>
    </source>
</evidence>
<feature type="transmembrane region" description="Helical" evidence="8">
    <location>
        <begin position="235"/>
        <end position="253"/>
    </location>
</feature>
<feature type="compositionally biased region" description="Basic and acidic residues" evidence="7">
    <location>
        <begin position="585"/>
        <end position="605"/>
    </location>
</feature>
<evidence type="ECO:0008006" key="12">
    <source>
        <dbReference type="Google" id="ProtNLM"/>
    </source>
</evidence>
<evidence type="ECO:0000256" key="3">
    <source>
        <dbReference type="ARBA" id="ARBA00023040"/>
    </source>
</evidence>
<dbReference type="EMBL" id="BLLK01000074">
    <property type="protein sequence ID" value="GFH61285.1"/>
    <property type="molecule type" value="Genomic_DNA"/>
</dbReference>
<feature type="transmembrane region" description="Helical" evidence="8">
    <location>
        <begin position="273"/>
        <end position="292"/>
    </location>
</feature>
<evidence type="ECO:0000256" key="9">
    <source>
        <dbReference type="SAM" id="SignalP"/>
    </source>
</evidence>
<keyword evidence="3" id="KW-0297">G-protein coupled receptor</keyword>
<evidence type="ECO:0000256" key="5">
    <source>
        <dbReference type="ARBA" id="ARBA00023180"/>
    </source>
</evidence>
<accession>A0AAD3DE31</accession>
<dbReference type="GO" id="GO:0004930">
    <property type="term" value="F:G protein-coupled receptor activity"/>
    <property type="evidence" value="ECO:0007669"/>
    <property type="project" value="UniProtKB-KW"/>
</dbReference>
<protein>
    <recommendedName>
        <fullName evidence="12">Intimal thickness related receptor IRP domain-containing protein</fullName>
    </recommendedName>
</protein>
<feature type="transmembrane region" description="Helical" evidence="8">
    <location>
        <begin position="203"/>
        <end position="223"/>
    </location>
</feature>
<keyword evidence="11" id="KW-1185">Reference proteome</keyword>
<evidence type="ECO:0000313" key="11">
    <source>
        <dbReference type="Proteomes" id="UP001054902"/>
    </source>
</evidence>
<evidence type="ECO:0000256" key="2">
    <source>
        <dbReference type="ARBA" id="ARBA00022475"/>
    </source>
</evidence>
<dbReference type="AlphaFoldDB" id="A0AAD3DE31"/>
<organism evidence="10 11">
    <name type="scientific">Chaetoceros tenuissimus</name>
    <dbReference type="NCBI Taxonomy" id="426638"/>
    <lineage>
        <taxon>Eukaryota</taxon>
        <taxon>Sar</taxon>
        <taxon>Stramenopiles</taxon>
        <taxon>Ochrophyta</taxon>
        <taxon>Bacillariophyta</taxon>
        <taxon>Coscinodiscophyceae</taxon>
        <taxon>Chaetocerotophycidae</taxon>
        <taxon>Chaetocerotales</taxon>
        <taxon>Chaetocerotaceae</taxon>
        <taxon>Chaetoceros</taxon>
    </lineage>
</organism>
<evidence type="ECO:0000256" key="6">
    <source>
        <dbReference type="ARBA" id="ARBA00023224"/>
    </source>
</evidence>
<feature type="transmembrane region" description="Helical" evidence="8">
    <location>
        <begin position="384"/>
        <end position="404"/>
    </location>
</feature>
<dbReference type="Proteomes" id="UP001054902">
    <property type="component" value="Unassembled WGS sequence"/>
</dbReference>
<feature type="chain" id="PRO_5041923222" description="Intimal thickness related receptor IRP domain-containing protein" evidence="9">
    <location>
        <begin position="17"/>
        <end position="605"/>
    </location>
</feature>
<dbReference type="PANTHER" id="PTHR24246">
    <property type="entry name" value="OLFACTORY RECEPTOR AND ADENOSINE RECEPTOR"/>
    <property type="match status" value="1"/>
</dbReference>
<gene>
    <name evidence="10" type="ORF">CTEN210_17761</name>
</gene>
<feature type="transmembrane region" description="Helical" evidence="8">
    <location>
        <begin position="416"/>
        <end position="436"/>
    </location>
</feature>
<keyword evidence="4" id="KW-0675">Receptor</keyword>
<keyword evidence="8" id="KW-0472">Membrane</keyword>
<feature type="transmembrane region" description="Helical" evidence="8">
    <location>
        <begin position="312"/>
        <end position="332"/>
    </location>
</feature>
<dbReference type="PANTHER" id="PTHR24246:SF27">
    <property type="entry name" value="ADENOSINE RECEPTOR, ISOFORM A"/>
    <property type="match status" value="1"/>
</dbReference>
<keyword evidence="2" id="KW-1003">Cell membrane</keyword>
<feature type="region of interest" description="Disordered" evidence="7">
    <location>
        <begin position="482"/>
        <end position="605"/>
    </location>
</feature>
<evidence type="ECO:0000256" key="1">
    <source>
        <dbReference type="ARBA" id="ARBA00004651"/>
    </source>
</evidence>
<comment type="caution">
    <text evidence="10">The sequence shown here is derived from an EMBL/GenBank/DDBJ whole genome shotgun (WGS) entry which is preliminary data.</text>
</comment>
<evidence type="ECO:0000313" key="10">
    <source>
        <dbReference type="EMBL" id="GFH61285.1"/>
    </source>
</evidence>
<evidence type="ECO:0000256" key="8">
    <source>
        <dbReference type="SAM" id="Phobius"/>
    </source>
</evidence>
<name>A0AAD3DE31_9STRA</name>
<sequence length="605" mass="68672">MFVTIILLSQFLTISATDYSDTSALFPQKLAAATSILGKDICDSRKCISNILDDESILIADKDESFCWANLTNTSLDELIGNSFPSWCAEGYEGHPIEDPITGSYVNQTVEGTIFIYYACCPNNEEPPTCSDSFCASPRNKDCLEEDFSELIICEGDEGYPYPRRTNFNVKFDDLSDYRLRHFTCCNKDDGSGKYRFYDNDSFRILISALAVICALALCVGILRNQNTRGKAQNIYLVGLMIPDLLVDLSQLLETICGLSGIPYPRVLEMPVFEFYFHANIWLNLIIAYRMFEILKATKQCRRIIAPKVKSVMKEIGIIYTITISWGIVRGIEAARLLNLFGMDEYLIYFTIGSAFIYLSYISFRVHCEKLLQLNNHKRVMAIFFFRVIASFWCVWVPVLILYLIDELSKNPSTQIRYFIIYLVSFQAIATFSVAMTKQDVRKAVLPCASENTELANDDENPPISLEYRTLRSKSSSYLRASSMQSSNNRRSSLNFMSRSDHGPSSSDWRSLKASGVKTIKKKSERMSAEEPLQEEELKTVSTISPSVPQDSIIEDQLLGNVSISPSSPEEHMIEDESHEDDEEKDRNKIDVEDNEPSRIETMDV</sequence>
<keyword evidence="8" id="KW-0812">Transmembrane</keyword>